<dbReference type="EMBL" id="AVOT02006193">
    <property type="protein sequence ID" value="MBW0480970.1"/>
    <property type="molecule type" value="Genomic_DNA"/>
</dbReference>
<dbReference type="AlphaFoldDB" id="A0A9Q3GWC2"/>
<protein>
    <submittedName>
        <fullName evidence="1">Uncharacterized protein</fullName>
    </submittedName>
</protein>
<accession>A0A9Q3GWC2</accession>
<gene>
    <name evidence="1" type="ORF">O181_020685</name>
</gene>
<reference evidence="1" key="1">
    <citation type="submission" date="2021-03" db="EMBL/GenBank/DDBJ databases">
        <title>Draft genome sequence of rust myrtle Austropuccinia psidii MF-1, a brazilian biotype.</title>
        <authorList>
            <person name="Quecine M.C."/>
            <person name="Pachon D.M.R."/>
            <person name="Bonatelli M.L."/>
            <person name="Correr F.H."/>
            <person name="Franceschini L.M."/>
            <person name="Leite T.F."/>
            <person name="Margarido G.R.A."/>
            <person name="Almeida C.A."/>
            <person name="Ferrarezi J.A."/>
            <person name="Labate C.A."/>
        </authorList>
    </citation>
    <scope>NUCLEOTIDE SEQUENCE</scope>
    <source>
        <strain evidence="1">MF-1</strain>
    </source>
</reference>
<organism evidence="1 2">
    <name type="scientific">Austropuccinia psidii MF-1</name>
    <dbReference type="NCBI Taxonomy" id="1389203"/>
    <lineage>
        <taxon>Eukaryota</taxon>
        <taxon>Fungi</taxon>
        <taxon>Dikarya</taxon>
        <taxon>Basidiomycota</taxon>
        <taxon>Pucciniomycotina</taxon>
        <taxon>Pucciniomycetes</taxon>
        <taxon>Pucciniales</taxon>
        <taxon>Sphaerophragmiaceae</taxon>
        <taxon>Austropuccinia</taxon>
    </lineage>
</organism>
<comment type="caution">
    <text evidence="1">The sequence shown here is derived from an EMBL/GenBank/DDBJ whole genome shotgun (WGS) entry which is preliminary data.</text>
</comment>
<evidence type="ECO:0000313" key="2">
    <source>
        <dbReference type="Proteomes" id="UP000765509"/>
    </source>
</evidence>
<sequence length="160" mass="18288">MEISQMHSGKQLSKLITPPNMANSSKLPYISTLLVRNPVPHADKNTEILKLSSSIADPIRPKLSIDGASFNTWLMCIIEYTNYFDKPERDTNYQRSLISLSFIQNSVEWSLYDFIAARLVMPNARTVYQAIKKCFKKNNGCLSSTMQISFSTQSIIRIMW</sequence>
<proteinExistence type="predicted"/>
<dbReference type="Proteomes" id="UP000765509">
    <property type="component" value="Unassembled WGS sequence"/>
</dbReference>
<name>A0A9Q3GWC2_9BASI</name>
<dbReference type="OrthoDB" id="2518964at2759"/>
<evidence type="ECO:0000313" key="1">
    <source>
        <dbReference type="EMBL" id="MBW0480970.1"/>
    </source>
</evidence>
<keyword evidence="2" id="KW-1185">Reference proteome</keyword>